<dbReference type="Proteomes" id="UP000198386">
    <property type="component" value="Unassembled WGS sequence"/>
</dbReference>
<dbReference type="AlphaFoldDB" id="A0A239D539"/>
<dbReference type="InterPro" id="IPR032710">
    <property type="entry name" value="NTF2-like_dom_sf"/>
</dbReference>
<reference evidence="3" key="1">
    <citation type="submission" date="2017-06" db="EMBL/GenBank/DDBJ databases">
        <authorList>
            <person name="Varghese N."/>
            <person name="Submissions S."/>
        </authorList>
    </citation>
    <scope>NUCLEOTIDE SEQUENCE [LARGE SCALE GENOMIC DNA]</scope>
    <source>
        <strain evidence="3">DSM 45423</strain>
    </source>
</reference>
<name>A0A239D539_9ACTN</name>
<feature type="domain" description="DUF4440" evidence="1">
    <location>
        <begin position="15"/>
        <end position="121"/>
    </location>
</feature>
<gene>
    <name evidence="2" type="ORF">SAMN04488107_1986</name>
</gene>
<protein>
    <recommendedName>
        <fullName evidence="1">DUF4440 domain-containing protein</fullName>
    </recommendedName>
</protein>
<dbReference type="Gene3D" id="3.10.450.50">
    <property type="match status" value="1"/>
</dbReference>
<keyword evidence="3" id="KW-1185">Reference proteome</keyword>
<accession>A0A239D539</accession>
<dbReference type="Pfam" id="PF14534">
    <property type="entry name" value="DUF4440"/>
    <property type="match status" value="1"/>
</dbReference>
<evidence type="ECO:0000313" key="2">
    <source>
        <dbReference type="EMBL" id="SNS27118.1"/>
    </source>
</evidence>
<sequence length="131" mass="14238">MTGVPGAHAEDVHAVLAAEDRRYRAMQDADLAVLAELCADELSYAHSSGARDTKDEYLGKVRSGYYVYRRIDHPVERVAVVGDSALVVGRMTADVDVDGVPKTIDNLALAVWTRASGRWRLLAYAPTPLPA</sequence>
<dbReference type="SUPFAM" id="SSF54427">
    <property type="entry name" value="NTF2-like"/>
    <property type="match status" value="1"/>
</dbReference>
<proteinExistence type="predicted"/>
<evidence type="ECO:0000259" key="1">
    <source>
        <dbReference type="Pfam" id="PF14534"/>
    </source>
</evidence>
<evidence type="ECO:0000313" key="3">
    <source>
        <dbReference type="Proteomes" id="UP000198386"/>
    </source>
</evidence>
<dbReference type="EMBL" id="FZOH01000003">
    <property type="protein sequence ID" value="SNS27118.1"/>
    <property type="molecule type" value="Genomic_DNA"/>
</dbReference>
<organism evidence="2 3">
    <name type="scientific">Geodermatophilus saharensis</name>
    <dbReference type="NCBI Taxonomy" id="1137994"/>
    <lineage>
        <taxon>Bacteria</taxon>
        <taxon>Bacillati</taxon>
        <taxon>Actinomycetota</taxon>
        <taxon>Actinomycetes</taxon>
        <taxon>Geodermatophilales</taxon>
        <taxon>Geodermatophilaceae</taxon>
        <taxon>Geodermatophilus</taxon>
    </lineage>
</organism>
<dbReference type="RefSeq" id="WP_217897279.1">
    <property type="nucleotide sequence ID" value="NZ_FZOH01000003.1"/>
</dbReference>
<dbReference type="InterPro" id="IPR027843">
    <property type="entry name" value="DUF4440"/>
</dbReference>